<accession>A0A0F8ZZV0</accession>
<dbReference type="EMBL" id="LAZR01057512">
    <property type="protein sequence ID" value="KKK71924.1"/>
    <property type="molecule type" value="Genomic_DNA"/>
</dbReference>
<proteinExistence type="predicted"/>
<sequence length="137" mass="15078">QAEDSDVLVDEDEAETVIVVREIRRDISRQLQDAAGAEDTMRVVLEEVYPDLVPTLDRLVGSWRGVASNKDRIIARRDNTILIITERRDKWKESSGKQEERAIAAETGWATEKELTAALVDIFAAGGVAAEGAQEGA</sequence>
<gene>
    <name evidence="1" type="ORF">LCGC14_2909030</name>
</gene>
<organism evidence="1">
    <name type="scientific">marine sediment metagenome</name>
    <dbReference type="NCBI Taxonomy" id="412755"/>
    <lineage>
        <taxon>unclassified sequences</taxon>
        <taxon>metagenomes</taxon>
        <taxon>ecological metagenomes</taxon>
    </lineage>
</organism>
<reference evidence="1" key="1">
    <citation type="journal article" date="2015" name="Nature">
        <title>Complex archaea that bridge the gap between prokaryotes and eukaryotes.</title>
        <authorList>
            <person name="Spang A."/>
            <person name="Saw J.H."/>
            <person name="Jorgensen S.L."/>
            <person name="Zaremba-Niedzwiedzka K."/>
            <person name="Martijn J."/>
            <person name="Lind A.E."/>
            <person name="van Eijk R."/>
            <person name="Schleper C."/>
            <person name="Guy L."/>
            <person name="Ettema T.J."/>
        </authorList>
    </citation>
    <scope>NUCLEOTIDE SEQUENCE</scope>
</reference>
<protein>
    <submittedName>
        <fullName evidence="1">Uncharacterized protein</fullName>
    </submittedName>
</protein>
<comment type="caution">
    <text evidence="1">The sequence shown here is derived from an EMBL/GenBank/DDBJ whole genome shotgun (WGS) entry which is preliminary data.</text>
</comment>
<evidence type="ECO:0000313" key="1">
    <source>
        <dbReference type="EMBL" id="KKK71924.1"/>
    </source>
</evidence>
<dbReference type="AlphaFoldDB" id="A0A0F8ZZV0"/>
<name>A0A0F8ZZV0_9ZZZZ</name>
<feature type="non-terminal residue" evidence="1">
    <location>
        <position position="1"/>
    </location>
</feature>